<evidence type="ECO:0000313" key="3">
    <source>
        <dbReference type="EMBL" id="GIG33354.1"/>
    </source>
</evidence>
<evidence type="ECO:0000256" key="2">
    <source>
        <dbReference type="SAM" id="Phobius"/>
    </source>
</evidence>
<dbReference type="Proteomes" id="UP000618382">
    <property type="component" value="Unassembled WGS sequence"/>
</dbReference>
<sequence length="368" mass="39205">MSSTTDVPVARSVSAYAAAVRAQLADLGPEQVEELTDGLEANLTDALADDLRPHGADLVEEFGDPAAYAAELRAAAGVDAADGRPRRGPVAHLRALPAAARRLLAQARRQRWWPVVTEGVAAVRPLVWVVRGWVAFQLVGWLAGPVWVTPGWWPTSPLGTVAMVVCVALSVQVGRGRWLVGRRAAPLVWAGTAAALLLALPAAERADRYQEQLVAGDVGTTVVTVRTDPEPMDGVVVDGMPVSNLFVYDADGFPLEGVQIYDDRGRPVRTVFDTESLWSRPDLAEAWRFAGATDAGGRERWNVYPLAGWPSDELVPDLLGETPPEWAPRMPPFPFEKAPRIVPATGAAGPAGTADADTQADGDAQVAP</sequence>
<reference evidence="3 6" key="2">
    <citation type="submission" date="2021-01" db="EMBL/GenBank/DDBJ databases">
        <title>Whole genome shotgun sequence of Cellulomonas oligotrophica NBRC 109435.</title>
        <authorList>
            <person name="Komaki H."/>
            <person name="Tamura T."/>
        </authorList>
    </citation>
    <scope>NUCLEOTIDE SEQUENCE [LARGE SCALE GENOMIC DNA]</scope>
    <source>
        <strain evidence="3 6">NBRC 109435</strain>
    </source>
</reference>
<dbReference type="RefSeq" id="WP_140459809.1">
    <property type="nucleotide sequence ID" value="NZ_BAABFI010000007.1"/>
</dbReference>
<evidence type="ECO:0000256" key="1">
    <source>
        <dbReference type="SAM" id="MobiDB-lite"/>
    </source>
</evidence>
<gene>
    <name evidence="4" type="ORF">BKA21_003025</name>
    <name evidence="3" type="ORF">Col01nite_25130</name>
</gene>
<dbReference type="EMBL" id="BONN01000007">
    <property type="protein sequence ID" value="GIG33354.1"/>
    <property type="molecule type" value="Genomic_DNA"/>
</dbReference>
<keyword evidence="2" id="KW-0812">Transmembrane</keyword>
<accession>A0A7Y9FHK0</accession>
<comment type="caution">
    <text evidence="4">The sequence shown here is derived from an EMBL/GenBank/DDBJ whole genome shotgun (WGS) entry which is preliminary data.</text>
</comment>
<dbReference type="AlphaFoldDB" id="A0A7Y9FHK0"/>
<feature type="transmembrane region" description="Helical" evidence="2">
    <location>
        <begin position="184"/>
        <end position="203"/>
    </location>
</feature>
<evidence type="ECO:0000313" key="5">
    <source>
        <dbReference type="Proteomes" id="UP000577956"/>
    </source>
</evidence>
<feature type="transmembrane region" description="Helical" evidence="2">
    <location>
        <begin position="151"/>
        <end position="172"/>
    </location>
</feature>
<feature type="transmembrane region" description="Helical" evidence="2">
    <location>
        <begin position="112"/>
        <end position="131"/>
    </location>
</feature>
<keyword evidence="2" id="KW-0472">Membrane</keyword>
<dbReference type="Proteomes" id="UP000577956">
    <property type="component" value="Unassembled WGS sequence"/>
</dbReference>
<feature type="region of interest" description="Disordered" evidence="1">
    <location>
        <begin position="343"/>
        <end position="368"/>
    </location>
</feature>
<dbReference type="EMBL" id="JACCBK010000001">
    <property type="protein sequence ID" value="NYD87476.1"/>
    <property type="molecule type" value="Genomic_DNA"/>
</dbReference>
<keyword evidence="2" id="KW-1133">Transmembrane helix</keyword>
<name>A0A7Y9FHK0_9CELL</name>
<protein>
    <submittedName>
        <fullName evidence="4">Uncharacterized protein</fullName>
    </submittedName>
</protein>
<dbReference type="Pfam" id="PF22564">
    <property type="entry name" value="HAAS"/>
    <property type="match status" value="1"/>
</dbReference>
<evidence type="ECO:0000313" key="4">
    <source>
        <dbReference type="EMBL" id="NYD87476.1"/>
    </source>
</evidence>
<organism evidence="4 5">
    <name type="scientific">Cellulomonas oligotrophica</name>
    <dbReference type="NCBI Taxonomy" id="931536"/>
    <lineage>
        <taxon>Bacteria</taxon>
        <taxon>Bacillati</taxon>
        <taxon>Actinomycetota</taxon>
        <taxon>Actinomycetes</taxon>
        <taxon>Micrococcales</taxon>
        <taxon>Cellulomonadaceae</taxon>
        <taxon>Cellulomonas</taxon>
    </lineage>
</organism>
<keyword evidence="6" id="KW-1185">Reference proteome</keyword>
<evidence type="ECO:0000313" key="6">
    <source>
        <dbReference type="Proteomes" id="UP000618382"/>
    </source>
</evidence>
<reference evidence="4 5" key="1">
    <citation type="submission" date="2020-07" db="EMBL/GenBank/DDBJ databases">
        <title>Sequencing the genomes of 1000 actinobacteria strains.</title>
        <authorList>
            <person name="Klenk H.-P."/>
        </authorList>
    </citation>
    <scope>NUCLEOTIDE SEQUENCE [LARGE SCALE GENOMIC DNA]</scope>
    <source>
        <strain evidence="4 5">DSM 24482</strain>
    </source>
</reference>
<proteinExistence type="predicted"/>